<evidence type="ECO:0000256" key="11">
    <source>
        <dbReference type="ARBA" id="ARBA00022833"/>
    </source>
</evidence>
<dbReference type="PANTHER" id="PTHR20973:SF0">
    <property type="entry name" value="NON-STRUCTURAL MAINTENANCE OF CHROMOSOMES ELEMENT 1 HOMOLOG"/>
    <property type="match status" value="1"/>
</dbReference>
<comment type="function">
    <text evidence="15">Acts in a DNA repair pathway for removal of UV-induced DNA damage that is distinct from classical nucleotide excision repair and in repair of ionizing radiation damage. Functions in homologous recombination repair of DNA double strand breaks and in recovery of stalled replication forks.</text>
</comment>
<evidence type="ECO:0000256" key="16">
    <source>
        <dbReference type="SAM" id="MobiDB-lite"/>
    </source>
</evidence>
<evidence type="ECO:0000256" key="1">
    <source>
        <dbReference type="ARBA" id="ARBA00000900"/>
    </source>
</evidence>
<keyword evidence="14 15" id="KW-0539">Nucleus</keyword>
<comment type="subunit">
    <text evidence="15">Component of the Smc5-Smc6 complex.</text>
</comment>
<accession>A0A6A5KIV3</accession>
<evidence type="ECO:0000256" key="15">
    <source>
        <dbReference type="RuleBase" id="RU368018"/>
    </source>
</evidence>
<dbReference type="PANTHER" id="PTHR20973">
    <property type="entry name" value="NON-SMC ELEMENT 1-RELATED"/>
    <property type="match status" value="1"/>
</dbReference>
<evidence type="ECO:0000256" key="10">
    <source>
        <dbReference type="ARBA" id="ARBA00022786"/>
    </source>
</evidence>
<dbReference type="InterPro" id="IPR014857">
    <property type="entry name" value="Nse1_RING_C4HC3-type"/>
</dbReference>
<dbReference type="Gene3D" id="1.10.10.10">
    <property type="entry name" value="Winged helix-like DNA-binding domain superfamily/Winged helix DNA-binding domain"/>
    <property type="match status" value="1"/>
</dbReference>
<evidence type="ECO:0000256" key="8">
    <source>
        <dbReference type="ARBA" id="ARBA00022763"/>
    </source>
</evidence>
<dbReference type="GO" id="GO:0061630">
    <property type="term" value="F:ubiquitin protein ligase activity"/>
    <property type="evidence" value="ECO:0007669"/>
    <property type="project" value="UniProtKB-EC"/>
</dbReference>
<comment type="similarity">
    <text evidence="3 15">Belongs to the NSE1 family.</text>
</comment>
<dbReference type="GO" id="GO:0005634">
    <property type="term" value="C:nucleus"/>
    <property type="evidence" value="ECO:0007669"/>
    <property type="project" value="UniProtKB-SubCell"/>
</dbReference>
<keyword evidence="8 15" id="KW-0227">DNA damage</keyword>
<sequence>MSRTEAPYVRAQSEDEGYNWIHRAFLHALKTHNVLTVDEMKTKLAHVMTQHNPDRPWTAADITQPHLTSTVQTINTRITPYDYEIRSTRDQETKTLIYAFVNNASDSLTQFATTFSASEMGYIRRVLDYMFETNNTKVREVMAIRHTEASQLARVSAATRRSQINNGGGAASESQDGGISLAEADAVLTALVTSSFFQFSSAGYYALAPRALIELRAYLKETYNEGAHENEEGREVVRIRDCEGCREIVTVGVRCNNRECGVRWHDACVSSYFRGRKEGARKCPRCAVECGGDMFVGERADRVGRSGKSGGGGNNRRRSRREVQEEEEDEEDG</sequence>
<dbReference type="GO" id="GO:0008270">
    <property type="term" value="F:zinc ion binding"/>
    <property type="evidence" value="ECO:0007669"/>
    <property type="project" value="UniProtKB-KW"/>
</dbReference>
<gene>
    <name evidence="18" type="ORF">BDW02DRAFT_628317</name>
</gene>
<evidence type="ECO:0000256" key="14">
    <source>
        <dbReference type="ARBA" id="ARBA00023242"/>
    </source>
</evidence>
<evidence type="ECO:0000259" key="17">
    <source>
        <dbReference type="Pfam" id="PF08746"/>
    </source>
</evidence>
<dbReference type="InterPro" id="IPR011513">
    <property type="entry name" value="Nse1"/>
</dbReference>
<evidence type="ECO:0000313" key="18">
    <source>
        <dbReference type="EMBL" id="KAF1837078.1"/>
    </source>
</evidence>
<dbReference type="InterPro" id="IPR013083">
    <property type="entry name" value="Znf_RING/FYVE/PHD"/>
</dbReference>
<reference evidence="18" key="1">
    <citation type="submission" date="2020-01" db="EMBL/GenBank/DDBJ databases">
        <authorList>
            <consortium name="DOE Joint Genome Institute"/>
            <person name="Haridas S."/>
            <person name="Albert R."/>
            <person name="Binder M."/>
            <person name="Bloem J."/>
            <person name="Labutti K."/>
            <person name="Salamov A."/>
            <person name="Andreopoulos B."/>
            <person name="Baker S.E."/>
            <person name="Barry K."/>
            <person name="Bills G."/>
            <person name="Bluhm B.H."/>
            <person name="Cannon C."/>
            <person name="Castanera R."/>
            <person name="Culley D.E."/>
            <person name="Daum C."/>
            <person name="Ezra D."/>
            <person name="Gonzalez J.B."/>
            <person name="Henrissat B."/>
            <person name="Kuo A."/>
            <person name="Liang C."/>
            <person name="Lipzen A."/>
            <person name="Lutzoni F."/>
            <person name="Magnuson J."/>
            <person name="Mondo S."/>
            <person name="Nolan M."/>
            <person name="Ohm R."/>
            <person name="Pangilinan J."/>
            <person name="Park H.-J."/>
            <person name="Ramirez L."/>
            <person name="Alfaro M."/>
            <person name="Sun H."/>
            <person name="Tritt A."/>
            <person name="Yoshinaga Y."/>
            <person name="Zwiers L.-H."/>
            <person name="Turgeon B.G."/>
            <person name="Goodwin S.B."/>
            <person name="Spatafora J.W."/>
            <person name="Crous P.W."/>
            <person name="Grigoriev I.V."/>
        </authorList>
    </citation>
    <scope>NUCLEOTIDE SEQUENCE</scope>
    <source>
        <strain evidence="18">P77</strain>
    </source>
</reference>
<dbReference type="Pfam" id="PF07574">
    <property type="entry name" value="SMC_Nse1"/>
    <property type="match status" value="1"/>
</dbReference>
<keyword evidence="6 15" id="KW-0808">Transferase</keyword>
<evidence type="ECO:0000256" key="6">
    <source>
        <dbReference type="ARBA" id="ARBA00022679"/>
    </source>
</evidence>
<evidence type="ECO:0000256" key="4">
    <source>
        <dbReference type="ARBA" id="ARBA00012483"/>
    </source>
</evidence>
<feature type="domain" description="Non-structural maintenance of chromosomes element 1 RING C4HC3-type" evidence="17">
    <location>
        <begin position="242"/>
        <end position="286"/>
    </location>
</feature>
<dbReference type="EMBL" id="ML975266">
    <property type="protein sequence ID" value="KAF1837078.1"/>
    <property type="molecule type" value="Genomic_DNA"/>
</dbReference>
<proteinExistence type="inferred from homology"/>
<dbReference type="Proteomes" id="UP000800040">
    <property type="component" value="Unassembled WGS sequence"/>
</dbReference>
<evidence type="ECO:0000256" key="9">
    <source>
        <dbReference type="ARBA" id="ARBA00022771"/>
    </source>
</evidence>
<keyword evidence="11 15" id="KW-0862">Zinc</keyword>
<dbReference type="Gene3D" id="3.30.40.10">
    <property type="entry name" value="Zinc/RING finger domain, C3HC4 (zinc finger)"/>
    <property type="match status" value="1"/>
</dbReference>
<dbReference type="InterPro" id="IPR036388">
    <property type="entry name" value="WH-like_DNA-bd_sf"/>
</dbReference>
<comment type="catalytic activity">
    <reaction evidence="1 15">
        <text>S-ubiquitinyl-[E2 ubiquitin-conjugating enzyme]-L-cysteine + [acceptor protein]-L-lysine = [E2 ubiquitin-conjugating enzyme]-L-cysteine + N(6)-ubiquitinyl-[acceptor protein]-L-lysine.</text>
        <dbReference type="EC" id="2.3.2.27"/>
    </reaction>
</comment>
<name>A0A6A5KIV3_9PLEO</name>
<feature type="compositionally biased region" description="Acidic residues" evidence="16">
    <location>
        <begin position="324"/>
        <end position="333"/>
    </location>
</feature>
<comment type="subcellular location">
    <subcellularLocation>
        <location evidence="2 15">Nucleus</location>
    </subcellularLocation>
</comment>
<evidence type="ECO:0000256" key="2">
    <source>
        <dbReference type="ARBA" id="ARBA00004123"/>
    </source>
</evidence>
<dbReference type="CDD" id="cd16493">
    <property type="entry name" value="RING-CH-C4HC3_NSE1"/>
    <property type="match status" value="1"/>
</dbReference>
<evidence type="ECO:0000256" key="12">
    <source>
        <dbReference type="ARBA" id="ARBA00023172"/>
    </source>
</evidence>
<keyword evidence="12 15" id="KW-0233">DNA recombination</keyword>
<dbReference type="Pfam" id="PF08746">
    <property type="entry name" value="zf-RING-like"/>
    <property type="match status" value="1"/>
</dbReference>
<keyword evidence="13 15" id="KW-0234">DNA repair</keyword>
<dbReference type="OrthoDB" id="185455at2759"/>
<keyword evidence="19" id="KW-1185">Reference proteome</keyword>
<keyword evidence="9 15" id="KW-0863">Zinc-finger</keyword>
<dbReference type="GO" id="GO:0000724">
    <property type="term" value="P:double-strand break repair via homologous recombination"/>
    <property type="evidence" value="ECO:0007669"/>
    <property type="project" value="TreeGrafter"/>
</dbReference>
<keyword evidence="7 15" id="KW-0479">Metal-binding</keyword>
<evidence type="ECO:0000256" key="13">
    <source>
        <dbReference type="ARBA" id="ARBA00023204"/>
    </source>
</evidence>
<feature type="region of interest" description="Disordered" evidence="16">
    <location>
        <begin position="301"/>
        <end position="333"/>
    </location>
</feature>
<dbReference type="GO" id="GO:0030915">
    <property type="term" value="C:Smc5-Smc6 complex"/>
    <property type="evidence" value="ECO:0007669"/>
    <property type="project" value="UniProtKB-UniRule"/>
</dbReference>
<evidence type="ECO:0000256" key="7">
    <source>
        <dbReference type="ARBA" id="ARBA00022723"/>
    </source>
</evidence>
<dbReference type="AlphaFoldDB" id="A0A6A5KIV3"/>
<organism evidence="18 19">
    <name type="scientific">Decorospora gaudefroyi</name>
    <dbReference type="NCBI Taxonomy" id="184978"/>
    <lineage>
        <taxon>Eukaryota</taxon>
        <taxon>Fungi</taxon>
        <taxon>Dikarya</taxon>
        <taxon>Ascomycota</taxon>
        <taxon>Pezizomycotina</taxon>
        <taxon>Dothideomycetes</taxon>
        <taxon>Pleosporomycetidae</taxon>
        <taxon>Pleosporales</taxon>
        <taxon>Pleosporineae</taxon>
        <taxon>Pleosporaceae</taxon>
        <taxon>Decorospora</taxon>
    </lineage>
</organism>
<evidence type="ECO:0000256" key="5">
    <source>
        <dbReference type="ARBA" id="ARBA00019422"/>
    </source>
</evidence>
<evidence type="ECO:0000313" key="19">
    <source>
        <dbReference type="Proteomes" id="UP000800040"/>
    </source>
</evidence>
<dbReference type="EC" id="2.3.2.27" evidence="4 15"/>
<dbReference type="Gene3D" id="3.90.1150.220">
    <property type="match status" value="1"/>
</dbReference>
<keyword evidence="10 15" id="KW-0833">Ubl conjugation pathway</keyword>
<evidence type="ECO:0000256" key="3">
    <source>
        <dbReference type="ARBA" id="ARBA00010258"/>
    </source>
</evidence>
<protein>
    <recommendedName>
        <fullName evidence="5 15">Non-structural maintenance of chromosomes element 1 homolog</fullName>
        <ecNumber evidence="4 15">2.3.2.27</ecNumber>
    </recommendedName>
</protein>